<dbReference type="EMBL" id="ML143460">
    <property type="protein sequence ID" value="TBU25477.1"/>
    <property type="molecule type" value="Genomic_DNA"/>
</dbReference>
<dbReference type="AlphaFoldDB" id="A0A4Q9MFJ1"/>
<sequence>MPSSTWTRSGFRPPISRPGAYSSWYTVRLVTVEPYSALQKRLQTEACKIRFGPGWPPGETPAIPEASLQHGQ</sequence>
<evidence type="ECO:0000313" key="2">
    <source>
        <dbReference type="EMBL" id="TBU25477.1"/>
    </source>
</evidence>
<organism evidence="2">
    <name type="scientific">Dichomitus squalens</name>
    <dbReference type="NCBI Taxonomy" id="114155"/>
    <lineage>
        <taxon>Eukaryota</taxon>
        <taxon>Fungi</taxon>
        <taxon>Dikarya</taxon>
        <taxon>Basidiomycota</taxon>
        <taxon>Agaricomycotina</taxon>
        <taxon>Agaricomycetes</taxon>
        <taxon>Polyporales</taxon>
        <taxon>Polyporaceae</taxon>
        <taxon>Dichomitus</taxon>
    </lineage>
</organism>
<protein>
    <submittedName>
        <fullName evidence="2">Uncharacterized protein</fullName>
    </submittedName>
</protein>
<proteinExistence type="predicted"/>
<accession>A0A4Q9MFJ1</accession>
<evidence type="ECO:0000256" key="1">
    <source>
        <dbReference type="SAM" id="MobiDB-lite"/>
    </source>
</evidence>
<gene>
    <name evidence="2" type="ORF">BD311DRAFT_495606</name>
</gene>
<feature type="region of interest" description="Disordered" evidence="1">
    <location>
        <begin position="53"/>
        <end position="72"/>
    </location>
</feature>
<name>A0A4Q9MFJ1_9APHY</name>
<reference evidence="2" key="1">
    <citation type="submission" date="2019-01" db="EMBL/GenBank/DDBJ databases">
        <title>Draft genome sequences of three monokaryotic isolates of the white-rot basidiomycete fungus Dichomitus squalens.</title>
        <authorList>
            <consortium name="DOE Joint Genome Institute"/>
            <person name="Lopez S.C."/>
            <person name="Andreopoulos B."/>
            <person name="Pangilinan J."/>
            <person name="Lipzen A."/>
            <person name="Riley R."/>
            <person name="Ahrendt S."/>
            <person name="Ng V."/>
            <person name="Barry K."/>
            <person name="Daum C."/>
            <person name="Grigoriev I.V."/>
            <person name="Hilden K.S."/>
            <person name="Makela M.R."/>
            <person name="de Vries R.P."/>
        </authorList>
    </citation>
    <scope>NUCLEOTIDE SEQUENCE [LARGE SCALE GENOMIC DNA]</scope>
    <source>
        <strain evidence="2">OM18370.1</strain>
    </source>
</reference>
<dbReference type="Proteomes" id="UP000292957">
    <property type="component" value="Unassembled WGS sequence"/>
</dbReference>